<evidence type="ECO:0000256" key="5">
    <source>
        <dbReference type="ARBA" id="ARBA00022692"/>
    </source>
</evidence>
<dbReference type="GO" id="GO:0005886">
    <property type="term" value="C:plasma membrane"/>
    <property type="evidence" value="ECO:0007669"/>
    <property type="project" value="UniProtKB-SubCell"/>
</dbReference>
<dbReference type="OrthoDB" id="667646at2759"/>
<evidence type="ECO:0000313" key="10">
    <source>
        <dbReference type="EnsemblPlants" id="TraesCS1A02G052500.1"/>
    </source>
</evidence>
<evidence type="ECO:0000256" key="8">
    <source>
        <dbReference type="RuleBase" id="RU361233"/>
    </source>
</evidence>
<organism evidence="10">
    <name type="scientific">Triticum aestivum</name>
    <name type="common">Wheat</name>
    <dbReference type="NCBI Taxonomy" id="4565"/>
    <lineage>
        <taxon>Eukaryota</taxon>
        <taxon>Viridiplantae</taxon>
        <taxon>Streptophyta</taxon>
        <taxon>Embryophyta</taxon>
        <taxon>Tracheophyta</taxon>
        <taxon>Spermatophyta</taxon>
        <taxon>Magnoliopsida</taxon>
        <taxon>Liliopsida</taxon>
        <taxon>Poales</taxon>
        <taxon>Poaceae</taxon>
        <taxon>BOP clade</taxon>
        <taxon>Pooideae</taxon>
        <taxon>Triticodae</taxon>
        <taxon>Triticeae</taxon>
        <taxon>Triticinae</taxon>
        <taxon>Triticum</taxon>
    </lineage>
</organism>
<dbReference type="Gramene" id="TraesPARA_EIv1.0_0090150.1">
    <property type="protein sequence ID" value="TraesPARA_EIv1.0_0090150.1.CDS"/>
    <property type="gene ID" value="TraesPARA_EIv1.0_0090150"/>
</dbReference>
<dbReference type="PANTHER" id="PTHR33573:SF3">
    <property type="entry name" value="CASP-LIKE PROTEIN"/>
    <property type="match status" value="1"/>
</dbReference>
<dbReference type="AlphaFoldDB" id="A0A3B5XU60"/>
<keyword evidence="4 8" id="KW-1003">Cell membrane</keyword>
<feature type="transmembrane region" description="Helical" evidence="8">
    <location>
        <begin position="142"/>
        <end position="162"/>
    </location>
</feature>
<evidence type="ECO:0000256" key="3">
    <source>
        <dbReference type="ARBA" id="ARBA00011489"/>
    </source>
</evidence>
<dbReference type="STRING" id="4565.A0A3B5XU60"/>
<reference evidence="10" key="2">
    <citation type="submission" date="2018-10" db="UniProtKB">
        <authorList>
            <consortium name="EnsemblPlants"/>
        </authorList>
    </citation>
    <scope>IDENTIFICATION</scope>
</reference>
<evidence type="ECO:0000256" key="1">
    <source>
        <dbReference type="ARBA" id="ARBA00004651"/>
    </source>
</evidence>
<dbReference type="Proteomes" id="UP000019116">
    <property type="component" value="Chromosome 1A"/>
</dbReference>
<dbReference type="Gramene" id="TraesCS1A02G052500.1">
    <property type="protein sequence ID" value="TraesCS1A02G052500.1"/>
    <property type="gene ID" value="TraesCS1A02G052500"/>
</dbReference>
<accession>A0A3B5XU60</accession>
<dbReference type="Gramene" id="TraesSYM1A03G00018830.1">
    <property type="protein sequence ID" value="TraesSYM1A03G00018830.1"/>
    <property type="gene ID" value="TraesSYM1A03G00018830"/>
</dbReference>
<dbReference type="EnsemblPlants" id="TraesCS1A02G052500.1">
    <property type="protein sequence ID" value="TraesCS1A02G052500.1"/>
    <property type="gene ID" value="TraesCS1A02G052500"/>
</dbReference>
<dbReference type="Pfam" id="PF04535">
    <property type="entry name" value="CASP_dom"/>
    <property type="match status" value="1"/>
</dbReference>
<evidence type="ECO:0000259" key="9">
    <source>
        <dbReference type="Pfam" id="PF04535"/>
    </source>
</evidence>
<comment type="similarity">
    <text evidence="2 8">Belongs to the Casparian strip membrane proteins (CASP) family.</text>
</comment>
<sequence>MAVSRRTGWIAAGLLARLLMMAVLLMAVRFVLANYIQWDYTQDPYKLQSYTYVVASAVVGTAGGMLQIPVAMYLLCKSKRAIPSAIILDISMHADIVISVVLASGVGAGFGATNDVLRYVRVTTWEGGQQAEQALINYYNRAIVPVVFLLVGMVLSICATVASARLRARATNDSQGGA</sequence>
<evidence type="ECO:0000256" key="6">
    <source>
        <dbReference type="ARBA" id="ARBA00022989"/>
    </source>
</evidence>
<evidence type="ECO:0000256" key="7">
    <source>
        <dbReference type="ARBA" id="ARBA00023136"/>
    </source>
</evidence>
<dbReference type="PaxDb" id="4565-Traes_1AS_46D047EC3.1"/>
<keyword evidence="6 8" id="KW-1133">Transmembrane helix</keyword>
<feature type="transmembrane region" description="Helical" evidence="8">
    <location>
        <begin position="96"/>
        <end position="113"/>
    </location>
</feature>
<dbReference type="Gramene" id="TraesCLE_scaffold_148089_01G000100.1">
    <property type="protein sequence ID" value="TraesCLE_scaffold_148089_01G000100.1"/>
    <property type="gene ID" value="TraesCLE_scaffold_148089_01G000100"/>
</dbReference>
<dbReference type="Gramene" id="TraesJUL1A03G00019330.1">
    <property type="protein sequence ID" value="TraesJUL1A03G00019330.1"/>
    <property type="gene ID" value="TraesJUL1A03G00019330"/>
</dbReference>
<dbReference type="Gramene" id="TraesROB_scaffold_134104_01G000100.1">
    <property type="protein sequence ID" value="TraesROB_scaffold_134104_01G000100.1"/>
    <property type="gene ID" value="TraesROB_scaffold_134104_01G000100"/>
</dbReference>
<dbReference type="Gramene" id="TraesNOR1A03G00018280.1">
    <property type="protein sequence ID" value="TraesNOR1A03G00018280.1"/>
    <property type="gene ID" value="TraesNOR1A03G00018280"/>
</dbReference>
<keyword evidence="11" id="KW-1185">Reference proteome</keyword>
<dbReference type="Gramene" id="TraesRN1A0100147000.1">
    <property type="protein sequence ID" value="TraesRN1A0100147000.1"/>
    <property type="gene ID" value="TraesRN1A0100147000"/>
</dbReference>
<feature type="transmembrane region" description="Helical" evidence="8">
    <location>
        <begin position="52"/>
        <end position="75"/>
    </location>
</feature>
<comment type="subcellular location">
    <subcellularLocation>
        <location evidence="1 8">Cell membrane</location>
        <topology evidence="1 8">Multi-pass membrane protein</topology>
    </subcellularLocation>
</comment>
<dbReference type="Gramene" id="TraesWEE_scaffold_150360_01G000100.1">
    <property type="protein sequence ID" value="TraesWEE_scaffold_150360_01G000100.1"/>
    <property type="gene ID" value="TraesWEE_scaffold_150360_01G000100"/>
</dbReference>
<dbReference type="Gramene" id="TraesJAG1A03G00018360.1">
    <property type="protein sequence ID" value="TraesJAG1A03G00018360.1"/>
    <property type="gene ID" value="TraesJAG1A03G00018360"/>
</dbReference>
<evidence type="ECO:0000256" key="2">
    <source>
        <dbReference type="ARBA" id="ARBA00007651"/>
    </source>
</evidence>
<dbReference type="Gramene" id="TraesSTA1A03G00017220.1">
    <property type="protein sequence ID" value="TraesSTA1A03G00017220.1"/>
    <property type="gene ID" value="TraesSTA1A03G00017220"/>
</dbReference>
<dbReference type="Gramene" id="TraesCAD_scaffold_122972_01G000100.1">
    <property type="protein sequence ID" value="TraesCAD_scaffold_122972_01G000100.1"/>
    <property type="gene ID" value="TraesCAD_scaffold_122972_01G000100"/>
</dbReference>
<evidence type="ECO:0000256" key="4">
    <source>
        <dbReference type="ARBA" id="ARBA00022475"/>
    </source>
</evidence>
<dbReference type="PANTHER" id="PTHR33573">
    <property type="entry name" value="CASP-LIKE PROTEIN 4A4"/>
    <property type="match status" value="1"/>
</dbReference>
<keyword evidence="7 8" id="KW-0472">Membrane</keyword>
<feature type="transmembrane region" description="Helical" evidence="8">
    <location>
        <begin position="7"/>
        <end position="32"/>
    </location>
</feature>
<feature type="domain" description="Casparian strip membrane protein" evidence="9">
    <location>
        <begin position="11"/>
        <end position="144"/>
    </location>
</feature>
<proteinExistence type="inferred from homology"/>
<dbReference type="Gramene" id="TraesMAC1A03G00018340.1">
    <property type="protein sequence ID" value="TraesMAC1A03G00018340.1"/>
    <property type="gene ID" value="TraesMAC1A03G00018340"/>
</dbReference>
<protein>
    <recommendedName>
        <fullName evidence="8">CASP-like protein</fullName>
    </recommendedName>
</protein>
<reference evidence="10" key="1">
    <citation type="submission" date="2018-08" db="EMBL/GenBank/DDBJ databases">
        <authorList>
            <person name="Rossello M."/>
        </authorList>
    </citation>
    <scope>NUCLEOTIDE SEQUENCE [LARGE SCALE GENOMIC DNA]</scope>
    <source>
        <strain evidence="10">cv. Chinese Spring</strain>
    </source>
</reference>
<comment type="subunit">
    <text evidence="3 8">Homodimer and heterodimers.</text>
</comment>
<dbReference type="Gramene" id="TraesARI1A03G00018490.1">
    <property type="protein sequence ID" value="TraesARI1A03G00018490.1"/>
    <property type="gene ID" value="TraesARI1A03G00018490"/>
</dbReference>
<dbReference type="InterPro" id="IPR006702">
    <property type="entry name" value="CASP_dom"/>
</dbReference>
<evidence type="ECO:0000313" key="11">
    <source>
        <dbReference type="Proteomes" id="UP000019116"/>
    </source>
</evidence>
<dbReference type="Gramene" id="TraesLDM1A03G00019000.1">
    <property type="protein sequence ID" value="TraesLDM1A03G00019000.1"/>
    <property type="gene ID" value="TraesLDM1A03G00019000"/>
</dbReference>
<dbReference type="OMA" id="AYEESNV"/>
<name>A0A3B5XU60_WHEAT</name>
<dbReference type="Gramene" id="TraesCS1A03G0129600.1">
    <property type="protein sequence ID" value="TraesCS1A03G0129600.1.CDS"/>
    <property type="gene ID" value="TraesCS1A03G0129600"/>
</dbReference>
<keyword evidence="5 8" id="KW-0812">Transmembrane</keyword>
<dbReference type="Gramene" id="TraesLAC1A03G00019630.1">
    <property type="protein sequence ID" value="TraesLAC1A03G00019630.1"/>
    <property type="gene ID" value="TraesLAC1A03G00019630"/>
</dbReference>